<dbReference type="InterPro" id="IPR016181">
    <property type="entry name" value="Acyl_CoA_acyltransferase"/>
</dbReference>
<proteinExistence type="predicted"/>
<evidence type="ECO:0000313" key="1">
    <source>
        <dbReference type="EMBL" id="MET4756757.1"/>
    </source>
</evidence>
<organism evidence="1 2">
    <name type="scientific">Endozoicomonas lisbonensis</name>
    <dbReference type="NCBI Taxonomy" id="3120522"/>
    <lineage>
        <taxon>Bacteria</taxon>
        <taxon>Pseudomonadati</taxon>
        <taxon>Pseudomonadota</taxon>
        <taxon>Gammaproteobacteria</taxon>
        <taxon>Oceanospirillales</taxon>
        <taxon>Endozoicomonadaceae</taxon>
        <taxon>Endozoicomonas</taxon>
    </lineage>
</organism>
<dbReference type="Proteomes" id="UP001549366">
    <property type="component" value="Unassembled WGS sequence"/>
</dbReference>
<name>A0ABV2SG61_9GAMM</name>
<dbReference type="RefSeq" id="WP_354011067.1">
    <property type="nucleotide sequence ID" value="NZ_JBEWTA010000001.1"/>
</dbReference>
<dbReference type="SUPFAM" id="SSF55729">
    <property type="entry name" value="Acyl-CoA N-acyltransferases (Nat)"/>
    <property type="match status" value="1"/>
</dbReference>
<accession>A0ABV2SG61</accession>
<protein>
    <recommendedName>
        <fullName evidence="3">N-acetyltransferase domain-containing protein</fullName>
    </recommendedName>
</protein>
<comment type="caution">
    <text evidence="1">The sequence shown here is derived from an EMBL/GenBank/DDBJ whole genome shotgun (WGS) entry which is preliminary data.</text>
</comment>
<gene>
    <name evidence="1" type="ORF">V5J35_001949</name>
</gene>
<sequence length="198" mass="22653">MSFLYNACSDRCYFKHKKSKRVFQLERIITDCSNNNLILRFYEGETETGSLTAGFGDNPRIKEEFGKFYLEDIFFKNNYQGIGLGNLSIYLLIMEVRVNGGEYLYVSAPYLSALGFYIGIGFYPDPDEAALQQPKDRANATRKSAQGFGDFTRLFLNERLNSAKYFGMWKGSVEIIKANISEKVLTQFEAYYQKPSVG</sequence>
<dbReference type="EMBL" id="JBEWTB010000002">
    <property type="protein sequence ID" value="MET4756757.1"/>
    <property type="molecule type" value="Genomic_DNA"/>
</dbReference>
<keyword evidence="2" id="KW-1185">Reference proteome</keyword>
<reference evidence="1 2" key="1">
    <citation type="submission" date="2024-06" db="EMBL/GenBank/DDBJ databases">
        <title>Genomic Encyclopedia of Type Strains, Phase V (KMG-V): Genome sequencing to study the core and pangenomes of soil and plant-associated prokaryotes.</title>
        <authorList>
            <person name="Whitman W."/>
        </authorList>
    </citation>
    <scope>NUCLEOTIDE SEQUENCE [LARGE SCALE GENOMIC DNA]</scope>
    <source>
        <strain evidence="1 2">NE40</strain>
    </source>
</reference>
<evidence type="ECO:0008006" key="3">
    <source>
        <dbReference type="Google" id="ProtNLM"/>
    </source>
</evidence>
<evidence type="ECO:0000313" key="2">
    <source>
        <dbReference type="Proteomes" id="UP001549366"/>
    </source>
</evidence>